<keyword evidence="4" id="KW-0479">Metal-binding</keyword>
<dbReference type="SFLD" id="SFLDG01017">
    <property type="entry name" value="Polyprenyl_Transferase_Like"/>
    <property type="match status" value="1"/>
</dbReference>
<evidence type="ECO:0000256" key="1">
    <source>
        <dbReference type="ARBA" id="ARBA00001946"/>
    </source>
</evidence>
<sequence>MCSSRIRKEIDEALSAFIDRQRPGLLIIDDDLAPMVAALEALVTGGKRLRPSFCYWGWRGAGGRDDPGIATAAASLELLQASALIHDDVMDASDTRRGQPSVHRRFQAMHERAGWPGSAESFGAGAAILLGDLCLSWSGLMYDGSGLPEETLRRGRAVYDLMRTEVMCGQYLDLLAQARGARPPGSEAPGHGAVDRALRVVEFKSAKYSVERPLHLGAAMAGADGKTVSALARYGLPLGIAFQLRDDVLGVFGDPAETGKPAGDDLREGKRTVLVALALERATPAQAKVIQARLGDPALDTAGVEELRSIIVDTGGLDACEAMIDRYAADAHAALESAPVTDEAGAALAGLAIAATARRG</sequence>
<dbReference type="PROSITE" id="PS00444">
    <property type="entry name" value="POLYPRENYL_SYNTHASE_2"/>
    <property type="match status" value="1"/>
</dbReference>
<comment type="caution">
    <text evidence="7">The sequence shown here is derived from an EMBL/GenBank/DDBJ whole genome shotgun (WGS) entry which is preliminary data.</text>
</comment>
<dbReference type="SFLD" id="SFLDS00005">
    <property type="entry name" value="Isoprenoid_Synthase_Type_I"/>
    <property type="match status" value="1"/>
</dbReference>
<proteinExistence type="inferred from homology"/>
<dbReference type="PROSITE" id="PS00723">
    <property type="entry name" value="POLYPRENYL_SYNTHASE_1"/>
    <property type="match status" value="1"/>
</dbReference>
<evidence type="ECO:0000256" key="6">
    <source>
        <dbReference type="RuleBase" id="RU004466"/>
    </source>
</evidence>
<dbReference type="Pfam" id="PF00348">
    <property type="entry name" value="polyprenyl_synt"/>
    <property type="match status" value="1"/>
</dbReference>
<keyword evidence="3 6" id="KW-0808">Transferase</keyword>
<dbReference type="PANTHER" id="PTHR12001">
    <property type="entry name" value="GERANYLGERANYL PYROPHOSPHATE SYNTHASE"/>
    <property type="match status" value="1"/>
</dbReference>
<evidence type="ECO:0000256" key="2">
    <source>
        <dbReference type="ARBA" id="ARBA00006706"/>
    </source>
</evidence>
<dbReference type="SUPFAM" id="SSF48576">
    <property type="entry name" value="Terpenoid synthases"/>
    <property type="match status" value="1"/>
</dbReference>
<organism evidence="7 8">
    <name type="scientific">Actinomadura alba</name>
    <dbReference type="NCBI Taxonomy" id="406431"/>
    <lineage>
        <taxon>Bacteria</taxon>
        <taxon>Bacillati</taxon>
        <taxon>Actinomycetota</taxon>
        <taxon>Actinomycetes</taxon>
        <taxon>Streptosporangiales</taxon>
        <taxon>Thermomonosporaceae</taxon>
        <taxon>Actinomadura</taxon>
    </lineage>
</organism>
<dbReference type="InterPro" id="IPR008949">
    <property type="entry name" value="Isoprenoid_synthase_dom_sf"/>
</dbReference>
<gene>
    <name evidence="7" type="ORF">HKK74_07975</name>
</gene>
<evidence type="ECO:0000256" key="4">
    <source>
        <dbReference type="ARBA" id="ARBA00022723"/>
    </source>
</evidence>
<comment type="similarity">
    <text evidence="2 6">Belongs to the FPP/GGPP synthase family.</text>
</comment>
<evidence type="ECO:0000256" key="5">
    <source>
        <dbReference type="ARBA" id="ARBA00022842"/>
    </source>
</evidence>
<dbReference type="Gene3D" id="1.10.600.10">
    <property type="entry name" value="Farnesyl Diphosphate Synthase"/>
    <property type="match status" value="1"/>
</dbReference>
<dbReference type="Proteomes" id="UP000805614">
    <property type="component" value="Unassembled WGS sequence"/>
</dbReference>
<dbReference type="InterPro" id="IPR033749">
    <property type="entry name" value="Polyprenyl_synt_CS"/>
</dbReference>
<dbReference type="RefSeq" id="WP_187242430.1">
    <property type="nucleotide sequence ID" value="NZ_BAAAOK010000015.1"/>
</dbReference>
<keyword evidence="5" id="KW-0460">Magnesium</keyword>
<dbReference type="InterPro" id="IPR000092">
    <property type="entry name" value="Polyprenyl_synt"/>
</dbReference>
<dbReference type="CDD" id="cd00685">
    <property type="entry name" value="Trans_IPPS_HT"/>
    <property type="match status" value="1"/>
</dbReference>
<evidence type="ECO:0000313" key="8">
    <source>
        <dbReference type="Proteomes" id="UP000805614"/>
    </source>
</evidence>
<evidence type="ECO:0000313" key="7">
    <source>
        <dbReference type="EMBL" id="MBC6465429.1"/>
    </source>
</evidence>
<accession>A0ABR7LKY8</accession>
<evidence type="ECO:0000256" key="3">
    <source>
        <dbReference type="ARBA" id="ARBA00022679"/>
    </source>
</evidence>
<name>A0ABR7LKY8_9ACTN</name>
<reference evidence="7 8" key="1">
    <citation type="submission" date="2020-06" db="EMBL/GenBank/DDBJ databases">
        <title>Actinomadura xiongansis sp. nov., isolated from soil of Baiyangdian.</title>
        <authorList>
            <person name="Zhang X."/>
        </authorList>
    </citation>
    <scope>NUCLEOTIDE SEQUENCE [LARGE SCALE GENOMIC DNA]</scope>
    <source>
        <strain evidence="7 8">HBUM206468</strain>
    </source>
</reference>
<protein>
    <submittedName>
        <fullName evidence="7">Polyprenyl synthetase family protein</fullName>
    </submittedName>
</protein>
<comment type="cofactor">
    <cofactor evidence="1">
        <name>Mg(2+)</name>
        <dbReference type="ChEBI" id="CHEBI:18420"/>
    </cofactor>
</comment>
<dbReference type="EMBL" id="JABVEC010000004">
    <property type="protein sequence ID" value="MBC6465429.1"/>
    <property type="molecule type" value="Genomic_DNA"/>
</dbReference>
<dbReference type="PANTHER" id="PTHR12001:SF85">
    <property type="entry name" value="SHORT CHAIN ISOPRENYL DIPHOSPHATE SYNTHASE"/>
    <property type="match status" value="1"/>
</dbReference>
<keyword evidence="8" id="KW-1185">Reference proteome</keyword>